<name>A0A813FRL4_POLGL</name>
<reference evidence="4" key="1">
    <citation type="submission" date="2021-02" db="EMBL/GenBank/DDBJ databases">
        <authorList>
            <person name="Dougan E. K."/>
            <person name="Rhodes N."/>
            <person name="Thang M."/>
            <person name="Chan C."/>
        </authorList>
    </citation>
    <scope>NUCLEOTIDE SEQUENCE</scope>
</reference>
<evidence type="ECO:0000313" key="4">
    <source>
        <dbReference type="EMBL" id="CAE8616708.1"/>
    </source>
</evidence>
<dbReference type="Proteomes" id="UP000654075">
    <property type="component" value="Unassembled WGS sequence"/>
</dbReference>
<dbReference type="InterPro" id="IPR050216">
    <property type="entry name" value="LRR_domain-containing"/>
</dbReference>
<dbReference type="Gene3D" id="3.50.40.10">
    <property type="entry name" value="Phenylalanyl-trna Synthetase, Chain B, domain 3"/>
    <property type="match status" value="1"/>
</dbReference>
<sequence>MSAAAVGGSLQWPELCDLNNAATSLRIELAKDGELRQLVDPKLWRFTALTSLDLSGLGLTRLDDLTEADGEKEVEDAEASLTCSGQKAADTGPSGLRCLAKLRDLVLCRNRLGPELKPDGALHGLSALRSLDLEGNGLDSLPAALVSLPSLNSLNVGRNSLTELPWLILSLLPELRSVAAHNNRLKSLTGAGASSDSAATDGGMETAFPPRLTDIILCGNQLAGDGELAVLGKIGTLTSLDVSENQLTSLPSELSTGGAKLQRLAISGNIWLDKKLSKLAELQADQGQVSAKPVLELLRKGQSMRQLKAERGRASDKPTEMAPRMYEEIHLKPEVFAPPARETAQPKKGAKAKAGKAGKASKASVPAADAGAAIARARKRIMISRDALGVRPYVVAMVLHVVIDDGKEVRADNPFVFCAEGADGLSPSSFAERFEANLGLLEQGLTLPATDDDDAAVQATRKAVSRLQAFIAAQTRIHASGDLGNKRRAGTLGSHNMESVHWPLHFKALPHESVKFSPLAIGWMQSKGVVNAAAFAQEAATGHIAGASKEVSLALQRPAKDLLAMPLCPHLVDDHGLVLSVHPLSNGWQTRTTEDARGSLLLECSSAQSEAVCRRMLMALIKDAIGLIEGPHSELPDQGFKVRVLAEPVEVVCEWDHGQRRALFPSHEEILSLPAFSDGCKSVKISSSRPRSDSTSSSSSSGSSSSGSSSADSDGYK</sequence>
<proteinExistence type="predicted"/>
<dbReference type="PANTHER" id="PTHR48051:SF1">
    <property type="entry name" value="RAS SUPPRESSOR PROTEIN 1"/>
    <property type="match status" value="1"/>
</dbReference>
<evidence type="ECO:0000256" key="3">
    <source>
        <dbReference type="SAM" id="MobiDB-lite"/>
    </source>
</evidence>
<dbReference type="OrthoDB" id="1698572at2759"/>
<dbReference type="PROSITE" id="PS51450">
    <property type="entry name" value="LRR"/>
    <property type="match status" value="1"/>
</dbReference>
<dbReference type="InterPro" id="IPR003591">
    <property type="entry name" value="Leu-rich_rpt_typical-subtyp"/>
</dbReference>
<comment type="caution">
    <text evidence="4">The sequence shown here is derived from an EMBL/GenBank/DDBJ whole genome shotgun (WGS) entry which is preliminary data.</text>
</comment>
<accession>A0A813FRL4</accession>
<organism evidence="4 5">
    <name type="scientific">Polarella glacialis</name>
    <name type="common">Dinoflagellate</name>
    <dbReference type="NCBI Taxonomy" id="89957"/>
    <lineage>
        <taxon>Eukaryota</taxon>
        <taxon>Sar</taxon>
        <taxon>Alveolata</taxon>
        <taxon>Dinophyceae</taxon>
        <taxon>Suessiales</taxon>
        <taxon>Suessiaceae</taxon>
        <taxon>Polarella</taxon>
    </lineage>
</organism>
<evidence type="ECO:0000256" key="1">
    <source>
        <dbReference type="ARBA" id="ARBA00022614"/>
    </source>
</evidence>
<dbReference type="InterPro" id="IPR001611">
    <property type="entry name" value="Leu-rich_rpt"/>
</dbReference>
<protein>
    <recommendedName>
        <fullName evidence="6">Leucine-rich repeat-containing protein 47</fullName>
    </recommendedName>
</protein>
<keyword evidence="2" id="KW-0677">Repeat</keyword>
<feature type="region of interest" description="Disordered" evidence="3">
    <location>
        <begin position="681"/>
        <end position="717"/>
    </location>
</feature>
<evidence type="ECO:0000313" key="5">
    <source>
        <dbReference type="Proteomes" id="UP000654075"/>
    </source>
</evidence>
<feature type="compositionally biased region" description="Low complexity" evidence="3">
    <location>
        <begin position="686"/>
        <end position="717"/>
    </location>
</feature>
<gene>
    <name evidence="4" type="ORF">PGLA1383_LOCUS34379</name>
</gene>
<dbReference type="Pfam" id="PF13855">
    <property type="entry name" value="LRR_8"/>
    <property type="match status" value="1"/>
</dbReference>
<keyword evidence="1" id="KW-0433">Leucine-rich repeat</keyword>
<dbReference type="GO" id="GO:0005737">
    <property type="term" value="C:cytoplasm"/>
    <property type="evidence" value="ECO:0007669"/>
    <property type="project" value="TreeGrafter"/>
</dbReference>
<evidence type="ECO:0000256" key="2">
    <source>
        <dbReference type="ARBA" id="ARBA00022737"/>
    </source>
</evidence>
<dbReference type="SMART" id="SM00364">
    <property type="entry name" value="LRR_BAC"/>
    <property type="match status" value="3"/>
</dbReference>
<keyword evidence="5" id="KW-1185">Reference proteome</keyword>
<dbReference type="InterPro" id="IPR032675">
    <property type="entry name" value="LRR_dom_sf"/>
</dbReference>
<dbReference type="SUPFAM" id="SSF52058">
    <property type="entry name" value="L domain-like"/>
    <property type="match status" value="1"/>
</dbReference>
<dbReference type="Gene3D" id="3.80.10.10">
    <property type="entry name" value="Ribonuclease Inhibitor"/>
    <property type="match status" value="1"/>
</dbReference>
<feature type="region of interest" description="Disordered" evidence="3">
    <location>
        <begin position="335"/>
        <end position="362"/>
    </location>
</feature>
<dbReference type="SMART" id="SM00369">
    <property type="entry name" value="LRR_TYP"/>
    <property type="match status" value="6"/>
</dbReference>
<dbReference type="AlphaFoldDB" id="A0A813FRL4"/>
<evidence type="ECO:0008006" key="6">
    <source>
        <dbReference type="Google" id="ProtNLM"/>
    </source>
</evidence>
<dbReference type="PANTHER" id="PTHR48051">
    <property type="match status" value="1"/>
</dbReference>
<dbReference type="EMBL" id="CAJNNV010025941">
    <property type="protein sequence ID" value="CAE8616708.1"/>
    <property type="molecule type" value="Genomic_DNA"/>
</dbReference>
<dbReference type="InterPro" id="IPR020825">
    <property type="entry name" value="Phe-tRNA_synthase-like_B3/B4"/>
</dbReference>